<dbReference type="HOGENOM" id="CLU_2759604_0_0_1"/>
<organism evidence="2 3">
    <name type="scientific">Trichophyton equinum (strain ATCC MYA-4606 / CBS 127.97)</name>
    <name type="common">Horse ringworm fungus</name>
    <dbReference type="NCBI Taxonomy" id="559882"/>
    <lineage>
        <taxon>Eukaryota</taxon>
        <taxon>Fungi</taxon>
        <taxon>Dikarya</taxon>
        <taxon>Ascomycota</taxon>
        <taxon>Pezizomycotina</taxon>
        <taxon>Eurotiomycetes</taxon>
        <taxon>Eurotiomycetidae</taxon>
        <taxon>Onygenales</taxon>
        <taxon>Arthrodermataceae</taxon>
        <taxon>Trichophyton</taxon>
    </lineage>
</organism>
<evidence type="ECO:0000313" key="3">
    <source>
        <dbReference type="Proteomes" id="UP000009169"/>
    </source>
</evidence>
<proteinExistence type="predicted"/>
<gene>
    <name evidence="2" type="ORF">TEQG_05103</name>
</gene>
<feature type="compositionally biased region" description="Basic residues" evidence="1">
    <location>
        <begin position="9"/>
        <end position="27"/>
    </location>
</feature>
<dbReference type="VEuPathDB" id="FungiDB:TEQG_05103"/>
<name>F2PWD9_TRIEC</name>
<protein>
    <submittedName>
        <fullName evidence="2">Uncharacterized protein</fullName>
    </submittedName>
</protein>
<evidence type="ECO:0000313" key="2">
    <source>
        <dbReference type="EMBL" id="EGE06207.1"/>
    </source>
</evidence>
<keyword evidence="3" id="KW-1185">Reference proteome</keyword>
<feature type="region of interest" description="Disordered" evidence="1">
    <location>
        <begin position="1"/>
        <end position="34"/>
    </location>
</feature>
<reference evidence="3" key="1">
    <citation type="journal article" date="2012" name="MBio">
        <title>Comparative genome analysis of Trichophyton rubrum and related dermatophytes reveals candidate genes involved in infection.</title>
        <authorList>
            <person name="Martinez D.A."/>
            <person name="Oliver B.G."/>
            <person name="Graeser Y."/>
            <person name="Goldberg J.M."/>
            <person name="Li W."/>
            <person name="Martinez-Rossi N.M."/>
            <person name="Monod M."/>
            <person name="Shelest E."/>
            <person name="Barton R.C."/>
            <person name="Birch E."/>
            <person name="Brakhage A.A."/>
            <person name="Chen Z."/>
            <person name="Gurr S.J."/>
            <person name="Heiman D."/>
            <person name="Heitman J."/>
            <person name="Kosti I."/>
            <person name="Rossi A."/>
            <person name="Saif S."/>
            <person name="Samalova M."/>
            <person name="Saunders C.W."/>
            <person name="Shea T."/>
            <person name="Summerbell R.C."/>
            <person name="Xu J."/>
            <person name="Young S."/>
            <person name="Zeng Q."/>
            <person name="Birren B.W."/>
            <person name="Cuomo C.A."/>
            <person name="White T.C."/>
        </authorList>
    </citation>
    <scope>NUCLEOTIDE SEQUENCE [LARGE SCALE GENOMIC DNA]</scope>
    <source>
        <strain evidence="3">ATCC MYA-4606 / CBS 127.97</strain>
    </source>
</reference>
<sequence>MDEGEVKGRQTRKKKKMMKKKQRKKKREAACVSPLASSHIDIAHPRSPSAAAMALSIKIALKLSSKYSHT</sequence>
<dbReference type="Proteomes" id="UP000009169">
    <property type="component" value="Unassembled WGS sequence"/>
</dbReference>
<evidence type="ECO:0000256" key="1">
    <source>
        <dbReference type="SAM" id="MobiDB-lite"/>
    </source>
</evidence>
<dbReference type="EMBL" id="DS995745">
    <property type="protein sequence ID" value="EGE06207.1"/>
    <property type="molecule type" value="Genomic_DNA"/>
</dbReference>
<dbReference type="AlphaFoldDB" id="F2PWD9"/>
<accession>F2PWD9</accession>